<name>X1IF78_9ZZZZ</name>
<proteinExistence type="predicted"/>
<organism evidence="2">
    <name type="scientific">marine sediment metagenome</name>
    <dbReference type="NCBI Taxonomy" id="412755"/>
    <lineage>
        <taxon>unclassified sequences</taxon>
        <taxon>metagenomes</taxon>
        <taxon>ecological metagenomes</taxon>
    </lineage>
</organism>
<evidence type="ECO:0000259" key="1">
    <source>
        <dbReference type="Pfam" id="PF10592"/>
    </source>
</evidence>
<protein>
    <recommendedName>
        <fullName evidence="1">Abortive phage infection protein C-terminal domain-containing protein</fullName>
    </recommendedName>
</protein>
<feature type="domain" description="Abortive phage infection protein C-terminal" evidence="1">
    <location>
        <begin position="12"/>
        <end position="58"/>
    </location>
</feature>
<dbReference type="AlphaFoldDB" id="X1IF78"/>
<gene>
    <name evidence="2" type="ORF">S03H2_68080</name>
</gene>
<dbReference type="InterPro" id="IPR018891">
    <property type="entry name" value="AIPR_C"/>
</dbReference>
<reference evidence="2" key="1">
    <citation type="journal article" date="2014" name="Front. Microbiol.">
        <title>High frequency of phylogenetically diverse reductive dehalogenase-homologous genes in deep subseafloor sedimentary metagenomes.</title>
        <authorList>
            <person name="Kawai M."/>
            <person name="Futagami T."/>
            <person name="Toyoda A."/>
            <person name="Takaki Y."/>
            <person name="Nishi S."/>
            <person name="Hori S."/>
            <person name="Arai W."/>
            <person name="Tsubouchi T."/>
            <person name="Morono Y."/>
            <person name="Uchiyama I."/>
            <person name="Ito T."/>
            <person name="Fujiyama A."/>
            <person name="Inagaki F."/>
            <person name="Takami H."/>
        </authorList>
    </citation>
    <scope>NUCLEOTIDE SEQUENCE</scope>
    <source>
        <strain evidence="2">Expedition CK06-06</strain>
    </source>
</reference>
<comment type="caution">
    <text evidence="2">The sequence shown here is derived from an EMBL/GenBank/DDBJ whole genome shotgun (WGS) entry which is preliminary data.</text>
</comment>
<evidence type="ECO:0000313" key="2">
    <source>
        <dbReference type="EMBL" id="GAH80367.1"/>
    </source>
</evidence>
<dbReference type="Pfam" id="PF10592">
    <property type="entry name" value="AIPR"/>
    <property type="match status" value="1"/>
</dbReference>
<feature type="non-terminal residue" evidence="2">
    <location>
        <position position="61"/>
    </location>
</feature>
<accession>X1IF78</accession>
<sequence length="61" mass="7389">MRLRKRFKYKLFDKNLRFSLGKNSTNNKIIQTAKEEKPNFYFYNNGITITSTSFKYKKNVN</sequence>
<dbReference type="EMBL" id="BARU01044697">
    <property type="protein sequence ID" value="GAH80367.1"/>
    <property type="molecule type" value="Genomic_DNA"/>
</dbReference>